<protein>
    <submittedName>
        <fullName evidence="2">Uncharacterized protein</fullName>
    </submittedName>
</protein>
<reference evidence="2" key="1">
    <citation type="submission" date="2020-05" db="EMBL/GenBank/DDBJ databases">
        <authorList>
            <person name="Chiriac C."/>
            <person name="Salcher M."/>
            <person name="Ghai R."/>
            <person name="Kavagutti S V."/>
        </authorList>
    </citation>
    <scope>NUCLEOTIDE SEQUENCE</scope>
</reference>
<dbReference type="EMBL" id="LR796860">
    <property type="protein sequence ID" value="CAB4170456.1"/>
    <property type="molecule type" value="Genomic_DNA"/>
</dbReference>
<evidence type="ECO:0000313" key="4">
    <source>
        <dbReference type="EMBL" id="CAB4190602.1"/>
    </source>
</evidence>
<organism evidence="2">
    <name type="scientific">uncultured Caudovirales phage</name>
    <dbReference type="NCBI Taxonomy" id="2100421"/>
    <lineage>
        <taxon>Viruses</taxon>
        <taxon>Duplodnaviria</taxon>
        <taxon>Heunggongvirae</taxon>
        <taxon>Uroviricota</taxon>
        <taxon>Caudoviricetes</taxon>
        <taxon>Peduoviridae</taxon>
        <taxon>Maltschvirus</taxon>
        <taxon>Maltschvirus maltsch</taxon>
    </lineage>
</organism>
<evidence type="ECO:0000313" key="7">
    <source>
        <dbReference type="EMBL" id="CAB5227704.1"/>
    </source>
</evidence>
<dbReference type="EMBL" id="LR797021">
    <property type="protein sequence ID" value="CAB4182006.1"/>
    <property type="molecule type" value="Genomic_DNA"/>
</dbReference>
<name>A0A6J5PXZ8_9CAUD</name>
<evidence type="ECO:0000313" key="1">
    <source>
        <dbReference type="EMBL" id="CAB4170456.1"/>
    </source>
</evidence>
<dbReference type="EMBL" id="LR797369">
    <property type="protein sequence ID" value="CAB4211033.1"/>
    <property type="molecule type" value="Genomic_DNA"/>
</dbReference>
<evidence type="ECO:0000313" key="6">
    <source>
        <dbReference type="EMBL" id="CAB4222627.1"/>
    </source>
</evidence>
<dbReference type="EMBL" id="LR796945">
    <property type="protein sequence ID" value="CAB4176863.1"/>
    <property type="molecule type" value="Genomic_DNA"/>
</dbReference>
<evidence type="ECO:0000313" key="2">
    <source>
        <dbReference type="EMBL" id="CAB4176863.1"/>
    </source>
</evidence>
<dbReference type="EMBL" id="LR798378">
    <property type="protein sequence ID" value="CAB5227704.1"/>
    <property type="molecule type" value="Genomic_DNA"/>
</dbReference>
<evidence type="ECO:0000313" key="5">
    <source>
        <dbReference type="EMBL" id="CAB4211033.1"/>
    </source>
</evidence>
<gene>
    <name evidence="3" type="ORF">UFOVP1065_106</name>
    <name evidence="4" type="ORF">UFOVP1198_75</name>
    <name evidence="5" type="ORF">UFOVP1418_67</name>
    <name evidence="7" type="ORF">UFOVP1524_83</name>
    <name evidence="6" type="ORF">UFOVP1651_83</name>
    <name evidence="1" type="ORF">UFOVP908_61</name>
    <name evidence="2" type="ORF">UFOVP990_75</name>
</gene>
<sequence>MSESRELRIIAKQMQDMRIEASCLFNAADRIEKLEAALREIADGQRDADKSYAELFAEVKTEARKALEGKDD</sequence>
<accession>A0A6J5PXZ8</accession>
<dbReference type="EMBL" id="LR797157">
    <property type="protein sequence ID" value="CAB4190602.1"/>
    <property type="molecule type" value="Genomic_DNA"/>
</dbReference>
<dbReference type="EMBL" id="LR797518">
    <property type="protein sequence ID" value="CAB4222627.1"/>
    <property type="molecule type" value="Genomic_DNA"/>
</dbReference>
<evidence type="ECO:0000313" key="3">
    <source>
        <dbReference type="EMBL" id="CAB4182006.1"/>
    </source>
</evidence>
<proteinExistence type="predicted"/>